<dbReference type="EMBL" id="WAGX01000004">
    <property type="protein sequence ID" value="KAB1439417.1"/>
    <property type="molecule type" value="Genomic_DNA"/>
</dbReference>
<feature type="compositionally biased region" description="Polar residues" evidence="4">
    <location>
        <begin position="523"/>
        <end position="532"/>
    </location>
</feature>
<keyword evidence="2" id="KW-0433">Leucine-rich repeat</keyword>
<dbReference type="AlphaFoldDB" id="A0A7V7UCE7"/>
<evidence type="ECO:0000313" key="6">
    <source>
        <dbReference type="EMBL" id="KAB1439417.1"/>
    </source>
</evidence>
<dbReference type="GO" id="GO:0030313">
    <property type="term" value="C:cell envelope"/>
    <property type="evidence" value="ECO:0007669"/>
    <property type="project" value="UniProtKB-SubCell"/>
</dbReference>
<evidence type="ECO:0000259" key="5">
    <source>
        <dbReference type="PROSITE" id="PS50853"/>
    </source>
</evidence>
<gene>
    <name evidence="6" type="ORF">F7O84_03190</name>
</gene>
<dbReference type="InterPro" id="IPR013378">
    <property type="entry name" value="InlB-like_B-rpt"/>
</dbReference>
<sequence length="1249" mass="139739">MRGFFSKSFHKKRLPFLLLICILTESVIFPDMTLVHATETANESIMEDATKENDATDSTQEADDTNEVPHTPDSKSDDTLSLTDEEISTNDERSTNNEIPKIDDKDTDAKTSTLLALTKETFPDDIFRDYVYQNFDLDKDCNLSVEEIAKVDSIDVSYKGIYDLTGIEYFTNLLYLYCNGNKLSALAVDTLTSLTTLDCSHNYLTNIDLSNCSSLSFLEASNNATVISLDEQNAFDLSSLKDFRISQSFDWSENATITDKQLTVSPDSDSMLVTYRYKVNAPLLEDVFFNGSLVIDATTQSDIEINEANFPDTALRNHLSDTYDLDHDLSLSGDEIKNITYLYIPKLNISSLTGIEHFSNLVSLNFDDNAITFADLNLLVNLRNVSCINNELTKLSVESLKQLNTLYCSNNQLYSLDLSGCSSLEILDIESNIHEATATNGALNLSSLTDFDFSYTRNWSSGTLTPDFRLLLEELNDETNVTYEYLTHSPNETFSSITLTLKVIPKEEELKETAPTLSEEPSLDTNTETVPDTQPPSQPQQNAATKEVPAVSSSSPAVTYTVAFNSNGASSIATQSVPSQGIATIPPEPVKAGYLFKGWYNQDTPYDFQTQVTKDITLTAQWEKVTPKKPTIKSLKNSSKSKMKITIKTQKNVDGYEVSYSTNKNAKKNAIIVDTVKSSITVKNLIKGKTYYVRVRSYSYDSIGQKVYSSYSKIKKLSIKKGLTEEKPTSTSATIKSCKLSSKDTIVVEAKTKNIIKSSDNYYYLFALPSYKKGIAKNSKPLASMIKTTSFKFNTALNLNTSQSLLHSKFVVAIKVKSGYKIVSKAKFITNPQKIADFTYSFPTASSKKGLQINAGMLNDAKDLGIKHVAYNIPLNLIIAAPGETNYRSSVDYEYNGETYWFRKGMIAAYDSLFRNLENQDMVVSAIVLLGWRDDLTYLITPSGREPGHNYYNFNTSSKNARNQLEATFSFLAERYASGAQNGKVVNWIIGNEVNSFDAWNYAGTKSLSKYTQLYADSFRLAYNAIKSVYSNARLYVPLDQCWTISNSATFGGKEFLEKFDSYIKETGKISWNLAYHAYPSPLTEPRFWKNANGQSQNNDNSPVISISNISVLTKYIKKHYGKKTRIILSEQGFTSASPYGEKTQAAAIAYAYYLTEFNSMIDSLILSRHVDNIAETKDGLNLGLWSNRPGHIEEAYQKKYAWKVFKYMDTPSSTSVTKFALKIIGAKNWKKIVPGYKANKFKSMPNVN</sequence>
<keyword evidence="7" id="KW-1185">Reference proteome</keyword>
<protein>
    <recommendedName>
        <fullName evidence="5">Fibronectin type-III domain-containing protein</fullName>
    </recommendedName>
</protein>
<reference evidence="6 7" key="1">
    <citation type="submission" date="2019-09" db="EMBL/GenBank/DDBJ databases">
        <authorList>
            <person name="Valk L.C."/>
        </authorList>
    </citation>
    <scope>NUCLEOTIDE SEQUENCE [LARGE SCALE GENOMIC DNA]</scope>
    <source>
        <strain evidence="6">GalUA</strain>
    </source>
</reference>
<evidence type="ECO:0000256" key="1">
    <source>
        <dbReference type="ARBA" id="ARBA00004196"/>
    </source>
</evidence>
<dbReference type="PROSITE" id="PS51450">
    <property type="entry name" value="LRR"/>
    <property type="match status" value="1"/>
</dbReference>
<dbReference type="RefSeq" id="WP_151141891.1">
    <property type="nucleotide sequence ID" value="NZ_WAGX01000004.1"/>
</dbReference>
<evidence type="ECO:0000256" key="4">
    <source>
        <dbReference type="SAM" id="MobiDB-lite"/>
    </source>
</evidence>
<organism evidence="6 7">
    <name type="scientific">Candidatus Galacturonatibacter soehngenii</name>
    <dbReference type="NCBI Taxonomy" id="2307010"/>
    <lineage>
        <taxon>Bacteria</taxon>
        <taxon>Bacillati</taxon>
        <taxon>Bacillota</taxon>
        <taxon>Clostridia</taxon>
        <taxon>Lachnospirales</taxon>
        <taxon>Lachnospiraceae</taxon>
        <taxon>Candidatus Galacturonatibacter</taxon>
    </lineage>
</organism>
<feature type="compositionally biased region" description="Basic and acidic residues" evidence="4">
    <location>
        <begin position="90"/>
        <end position="104"/>
    </location>
</feature>
<dbReference type="SUPFAM" id="SSF51445">
    <property type="entry name" value="(Trans)glycosidases"/>
    <property type="match status" value="1"/>
</dbReference>
<dbReference type="Gene3D" id="3.20.20.80">
    <property type="entry name" value="Glycosidases"/>
    <property type="match status" value="1"/>
</dbReference>
<dbReference type="InterPro" id="IPR001611">
    <property type="entry name" value="Leu-rich_rpt"/>
</dbReference>
<evidence type="ECO:0000313" key="7">
    <source>
        <dbReference type="Proteomes" id="UP000461768"/>
    </source>
</evidence>
<dbReference type="Pfam" id="PF09479">
    <property type="entry name" value="Flg_new"/>
    <property type="match status" value="1"/>
</dbReference>
<keyword evidence="3" id="KW-0677">Repeat</keyword>
<dbReference type="InterPro" id="IPR003961">
    <property type="entry name" value="FN3_dom"/>
</dbReference>
<dbReference type="SUPFAM" id="SSF52058">
    <property type="entry name" value="L domain-like"/>
    <property type="match status" value="1"/>
</dbReference>
<accession>A0A7V7UCE7</accession>
<proteinExistence type="predicted"/>
<dbReference type="PANTHER" id="PTHR47566">
    <property type="match status" value="1"/>
</dbReference>
<dbReference type="NCBIfam" id="TIGR02543">
    <property type="entry name" value="List_Bact_rpt"/>
    <property type="match status" value="1"/>
</dbReference>
<dbReference type="Gene3D" id="2.60.40.4270">
    <property type="entry name" value="Listeria-Bacteroides repeat domain"/>
    <property type="match status" value="1"/>
</dbReference>
<dbReference type="InterPro" id="IPR017853">
    <property type="entry name" value="GH"/>
</dbReference>
<dbReference type="Pfam" id="PF18989">
    <property type="entry name" value="DUF5722"/>
    <property type="match status" value="1"/>
</dbReference>
<dbReference type="OrthoDB" id="175224at2"/>
<evidence type="ECO:0000256" key="3">
    <source>
        <dbReference type="ARBA" id="ARBA00022737"/>
    </source>
</evidence>
<dbReference type="Gene3D" id="3.80.10.10">
    <property type="entry name" value="Ribonuclease Inhibitor"/>
    <property type="match status" value="2"/>
</dbReference>
<dbReference type="InterPro" id="IPR043780">
    <property type="entry name" value="DUF5722"/>
</dbReference>
<name>A0A7V7UCE7_9FIRM</name>
<comment type="subcellular location">
    <subcellularLocation>
        <location evidence="1">Cell envelope</location>
    </subcellularLocation>
</comment>
<evidence type="ECO:0000256" key="2">
    <source>
        <dbReference type="ARBA" id="ARBA00022614"/>
    </source>
</evidence>
<dbReference type="InterPro" id="IPR052574">
    <property type="entry name" value="CDIRP"/>
</dbReference>
<feature type="region of interest" description="Disordered" evidence="4">
    <location>
        <begin position="45"/>
        <end position="104"/>
    </location>
</feature>
<dbReference type="Gene3D" id="2.60.40.10">
    <property type="entry name" value="Immunoglobulins"/>
    <property type="match status" value="1"/>
</dbReference>
<dbReference type="InterPro" id="IPR032675">
    <property type="entry name" value="LRR_dom_sf"/>
</dbReference>
<dbReference type="PROSITE" id="PS50853">
    <property type="entry name" value="FN3"/>
    <property type="match status" value="1"/>
</dbReference>
<dbReference type="GO" id="GO:0035591">
    <property type="term" value="F:signaling adaptor activity"/>
    <property type="evidence" value="ECO:0007669"/>
    <property type="project" value="TreeGrafter"/>
</dbReference>
<dbReference type="SUPFAM" id="SSF49265">
    <property type="entry name" value="Fibronectin type III"/>
    <property type="match status" value="1"/>
</dbReference>
<dbReference type="InterPro" id="IPR013783">
    <property type="entry name" value="Ig-like_fold"/>
</dbReference>
<reference evidence="6 7" key="2">
    <citation type="submission" date="2020-02" db="EMBL/GenBank/DDBJ databases">
        <title>Candidatus Galacturonibacter soehngenii shows hetero-acetogenic catabolism of galacturonic acid but lacks a canonical carbon monoxide dehydrogenase/acetyl-CoA synthase complex.</title>
        <authorList>
            <person name="Diender M."/>
            <person name="Stouten G.R."/>
            <person name="Petersen J.F."/>
            <person name="Nielsen P.H."/>
            <person name="Dueholm M.S."/>
            <person name="Pronk J.T."/>
            <person name="Van Loosdrecht M.C.M."/>
        </authorList>
    </citation>
    <scope>NUCLEOTIDE SEQUENCE [LARGE SCALE GENOMIC DNA]</scope>
    <source>
        <strain evidence="6">GalUA</strain>
    </source>
</reference>
<comment type="caution">
    <text evidence="6">The sequence shown here is derived from an EMBL/GenBank/DDBJ whole genome shotgun (WGS) entry which is preliminary data.</text>
</comment>
<dbReference type="Proteomes" id="UP000461768">
    <property type="component" value="Unassembled WGS sequence"/>
</dbReference>
<feature type="region of interest" description="Disordered" evidence="4">
    <location>
        <begin position="511"/>
        <end position="551"/>
    </location>
</feature>
<feature type="domain" description="Fibronectin type-III" evidence="5">
    <location>
        <begin position="626"/>
        <end position="722"/>
    </location>
</feature>
<dbReference type="InterPro" id="IPR042229">
    <property type="entry name" value="Listeria/Bacterioides_rpt_sf"/>
</dbReference>
<dbReference type="PANTHER" id="PTHR47566:SF1">
    <property type="entry name" value="PROTEIN NUD1"/>
    <property type="match status" value="1"/>
</dbReference>
<dbReference type="InterPro" id="IPR036116">
    <property type="entry name" value="FN3_sf"/>
</dbReference>